<keyword evidence="1" id="KW-1133">Transmembrane helix</keyword>
<proteinExistence type="predicted"/>
<dbReference type="EMBL" id="AE016795">
    <property type="protein sequence ID" value="AAO10824.1"/>
    <property type="molecule type" value="Genomic_DNA"/>
</dbReference>
<gene>
    <name evidence="2" type="ordered locus">VV1_2460</name>
</gene>
<protein>
    <submittedName>
        <fullName evidence="2">Uncharacterized protein</fullName>
    </submittedName>
</protein>
<name>A0A3Q0L5X4_VIBVU</name>
<dbReference type="Proteomes" id="UP000002275">
    <property type="component" value="Chromosome I"/>
</dbReference>
<sequence>MLPSVEGIELMSLYEKRNSNSQQEDAMLVASDSWFTVKFAQEAAKSWKRIILLFVVVILCLFAPALGLIVSAINALFS</sequence>
<reference evidence="3" key="1">
    <citation type="submission" date="2002-12" db="EMBL/GenBank/DDBJ databases">
        <title>Complete genome sequence of Vibrio vulnificus CMCP6.</title>
        <authorList>
            <person name="Rhee J.H."/>
            <person name="Kim S.Y."/>
            <person name="Chung S.S."/>
            <person name="Kim J.J."/>
            <person name="Moon Y.H."/>
            <person name="Jeong H."/>
            <person name="Choy H.E."/>
        </authorList>
    </citation>
    <scope>NUCLEOTIDE SEQUENCE [LARGE SCALE GENOMIC DNA]</scope>
    <source>
        <strain evidence="3">CMCP6</strain>
    </source>
</reference>
<organism evidence="2 3">
    <name type="scientific">Vibrio vulnificus (strain CMCP6)</name>
    <dbReference type="NCBI Taxonomy" id="216895"/>
    <lineage>
        <taxon>Bacteria</taxon>
        <taxon>Pseudomonadati</taxon>
        <taxon>Pseudomonadota</taxon>
        <taxon>Gammaproteobacteria</taxon>
        <taxon>Vibrionales</taxon>
        <taxon>Vibrionaceae</taxon>
        <taxon>Vibrio</taxon>
    </lineage>
</organism>
<dbReference type="AlphaFoldDB" id="A0A3Q0L5X4"/>
<keyword evidence="1" id="KW-0812">Transmembrane</keyword>
<feature type="transmembrane region" description="Helical" evidence="1">
    <location>
        <begin position="50"/>
        <end position="77"/>
    </location>
</feature>
<dbReference type="KEGG" id="vvu:VV1_2460"/>
<reference evidence="2 3" key="3">
    <citation type="journal article" date="2011" name="Mol. Syst. Biol.">
        <title>Integrative genome-scale metabolic analysis of Vibrio vulnificus for drug targeting and discovery.</title>
        <authorList>
            <person name="Kim H.U."/>
            <person name="Kim S.Y."/>
            <person name="Jeong H."/>
            <person name="Kim T.Y."/>
            <person name="Kim J.J."/>
            <person name="Choy H.E."/>
            <person name="Yi K.Y."/>
            <person name="Rhee J.H."/>
            <person name="Lee S.Y."/>
        </authorList>
    </citation>
    <scope>NUCLEOTIDE SEQUENCE [LARGE SCALE GENOMIC DNA]</scope>
    <source>
        <strain evidence="2 3">CMCP6</strain>
    </source>
</reference>
<reference evidence="2 3" key="2">
    <citation type="journal article" date="2003" name="Infect. Immun.">
        <title>Characterization and pathogenic significance of Vibrio vulnificus antigens preferentially expressed in septicemic patients.</title>
        <authorList>
            <person name="Kim Y.R."/>
            <person name="Lee S.E."/>
            <person name="Kim C.M."/>
            <person name="Kim S.Y."/>
            <person name="Shin E.K."/>
            <person name="Shin D.H."/>
            <person name="Chung S.S."/>
            <person name="Choy H.E."/>
            <person name="Progulske-Fox A."/>
            <person name="Hillman J.D."/>
            <person name="Handfield M."/>
            <person name="Rhee J.H."/>
        </authorList>
    </citation>
    <scope>NUCLEOTIDE SEQUENCE [LARGE SCALE GENOMIC DNA]</scope>
    <source>
        <strain evidence="2 3">CMCP6</strain>
    </source>
</reference>
<accession>A0A3Q0L5X4</accession>
<evidence type="ECO:0000313" key="2">
    <source>
        <dbReference type="EMBL" id="AAO10824.1"/>
    </source>
</evidence>
<keyword evidence="1" id="KW-0472">Membrane</keyword>
<evidence type="ECO:0000256" key="1">
    <source>
        <dbReference type="SAM" id="Phobius"/>
    </source>
</evidence>
<evidence type="ECO:0000313" key="3">
    <source>
        <dbReference type="Proteomes" id="UP000002275"/>
    </source>
</evidence>